<dbReference type="OrthoDB" id="9790252at2"/>
<keyword evidence="1" id="KW-0472">Membrane</keyword>
<dbReference type="AlphaFoldDB" id="A0A2N5X6U7"/>
<dbReference type="EMBL" id="PKUS01000002">
    <property type="protein sequence ID" value="PLW70215.1"/>
    <property type="molecule type" value="Genomic_DNA"/>
</dbReference>
<keyword evidence="3" id="KW-1185">Reference proteome</keyword>
<name>A0A2N5X6U7_9GAMM</name>
<keyword evidence="1" id="KW-0812">Transmembrane</keyword>
<comment type="caution">
    <text evidence="2">The sequence shown here is derived from an EMBL/GenBank/DDBJ whole genome shotgun (WGS) entry which is preliminary data.</text>
</comment>
<reference evidence="2 3" key="1">
    <citation type="submission" date="2018-01" db="EMBL/GenBank/DDBJ databases">
        <title>The draft genome sequence of Halioglobus lutimaris HF004.</title>
        <authorList>
            <person name="Du Z.-J."/>
            <person name="Shi M.-J."/>
        </authorList>
    </citation>
    <scope>NUCLEOTIDE SEQUENCE [LARGE SCALE GENOMIC DNA]</scope>
    <source>
        <strain evidence="2 3">HF004</strain>
    </source>
</reference>
<evidence type="ECO:0008006" key="4">
    <source>
        <dbReference type="Google" id="ProtNLM"/>
    </source>
</evidence>
<feature type="transmembrane region" description="Helical" evidence="1">
    <location>
        <begin position="133"/>
        <end position="151"/>
    </location>
</feature>
<dbReference type="Pfam" id="PF13413">
    <property type="entry name" value="HTH_25"/>
    <property type="match status" value="1"/>
</dbReference>
<dbReference type="PANTHER" id="PTHR34475">
    <property type="match status" value="1"/>
</dbReference>
<evidence type="ECO:0000313" key="2">
    <source>
        <dbReference type="EMBL" id="PLW70215.1"/>
    </source>
</evidence>
<gene>
    <name evidence="2" type="ORF">C0039_03130</name>
</gene>
<dbReference type="GO" id="GO:0003677">
    <property type="term" value="F:DNA binding"/>
    <property type="evidence" value="ECO:0007669"/>
    <property type="project" value="InterPro"/>
</dbReference>
<protein>
    <recommendedName>
        <fullName evidence="4">Helix-turn-helix domain-containing protein</fullName>
    </recommendedName>
</protein>
<dbReference type="Proteomes" id="UP000235005">
    <property type="component" value="Unassembled WGS sequence"/>
</dbReference>
<proteinExistence type="predicted"/>
<dbReference type="PANTHER" id="PTHR34475:SF1">
    <property type="entry name" value="CYTOSKELETON PROTEIN RODZ"/>
    <property type="match status" value="1"/>
</dbReference>
<sequence>MRWRCPTFTRSQRSTRRINGARDLTVDTPLQVDAFVTPGTMLRSARLQTELSEREVEDLLNLMPGYVGILERDDYQALRSPAFARGYVRAYGQLMKLEETELLRAFDEQREHWEKEKKRVETRPLQLQRTGTGVVIGLVILLAMVFALWFWQGQDEVIPASVQPNEVQAPTAEAPQVNYED</sequence>
<dbReference type="InterPro" id="IPR050400">
    <property type="entry name" value="Bact_Cytoskel_RodZ"/>
</dbReference>
<organism evidence="2 3">
    <name type="scientific">Pseudohalioglobus lutimaris</name>
    <dbReference type="NCBI Taxonomy" id="1737061"/>
    <lineage>
        <taxon>Bacteria</taxon>
        <taxon>Pseudomonadati</taxon>
        <taxon>Pseudomonadota</taxon>
        <taxon>Gammaproteobacteria</taxon>
        <taxon>Cellvibrionales</taxon>
        <taxon>Halieaceae</taxon>
        <taxon>Pseudohalioglobus</taxon>
    </lineage>
</organism>
<evidence type="ECO:0000313" key="3">
    <source>
        <dbReference type="Proteomes" id="UP000235005"/>
    </source>
</evidence>
<keyword evidence="1" id="KW-1133">Transmembrane helix</keyword>
<accession>A0A2N5X6U7</accession>
<dbReference type="Gene3D" id="1.10.260.40">
    <property type="entry name" value="lambda repressor-like DNA-binding domains"/>
    <property type="match status" value="1"/>
</dbReference>
<evidence type="ECO:0000256" key="1">
    <source>
        <dbReference type="SAM" id="Phobius"/>
    </source>
</evidence>
<dbReference type="InterPro" id="IPR010982">
    <property type="entry name" value="Lambda_DNA-bd_dom_sf"/>
</dbReference>